<keyword evidence="3 4" id="KW-0732">Signal</keyword>
<dbReference type="InterPro" id="IPR051588">
    <property type="entry name" value="Cobalamin_Transport"/>
</dbReference>
<sequence>MKIFLLIFTVISLLVMAAESGDKLKCDVVGIPESIERGRSWLLSQRDNRWGWGLETHRAIMTLYLTNHSQFSTGDLKDQLMAKELEVQLAVALWGPNGRTLSAGQLALYIHGLLGSCHNPRNYFDTDLTEMLLEYNFTASNYSLALESLSLCNAGRKLSDERIGQLLDILPPKAGAHFWTDTQAMAVLALSCVVRKQHYTNISKNIAETLKSFKKIQKPDGSFGNVYTSGLVVQAFLAGEDNGHGWDFKQALRYLLSQQQDDGSFGDLLATYFVLPGLACQSYVELGFVKCVEPPTSNTGNGAAIQEIREINNEGSAEYIKICYSLWFENENEVNQTITVDDIQPNTTFFQIMNKAAEQHSNYKFKWESTALGPYVVEIAGIANDIVNKKFWMLYVMDPATNKPVLSSVGKKL</sequence>
<feature type="chain" id="PRO_5046332647" evidence="4">
    <location>
        <begin position="21"/>
        <end position="413"/>
    </location>
</feature>
<evidence type="ECO:0000256" key="1">
    <source>
        <dbReference type="ARBA" id="ARBA00004613"/>
    </source>
</evidence>
<dbReference type="RefSeq" id="XP_013781197.1">
    <property type="nucleotide sequence ID" value="XM_013925743.2"/>
</dbReference>
<keyword evidence="2" id="KW-0964">Secreted</keyword>
<evidence type="ECO:0000256" key="2">
    <source>
        <dbReference type="ARBA" id="ARBA00022525"/>
    </source>
</evidence>
<dbReference type="SUPFAM" id="SSF48239">
    <property type="entry name" value="Terpenoid cyclases/Protein prenyltransferases"/>
    <property type="match status" value="1"/>
</dbReference>
<dbReference type="GeneID" id="106465516"/>
<comment type="subcellular location">
    <subcellularLocation>
        <location evidence="1">Secreted</location>
    </subcellularLocation>
</comment>
<keyword evidence="5" id="KW-1185">Reference proteome</keyword>
<evidence type="ECO:0000313" key="5">
    <source>
        <dbReference type="Proteomes" id="UP000694941"/>
    </source>
</evidence>
<organism evidence="5 6">
    <name type="scientific">Limulus polyphemus</name>
    <name type="common">Atlantic horseshoe crab</name>
    <dbReference type="NCBI Taxonomy" id="6850"/>
    <lineage>
        <taxon>Eukaryota</taxon>
        <taxon>Metazoa</taxon>
        <taxon>Ecdysozoa</taxon>
        <taxon>Arthropoda</taxon>
        <taxon>Chelicerata</taxon>
        <taxon>Merostomata</taxon>
        <taxon>Xiphosura</taxon>
        <taxon>Limulidae</taxon>
        <taxon>Limulus</taxon>
    </lineage>
</organism>
<dbReference type="Pfam" id="PF01122">
    <property type="entry name" value="Cobalamin_bind"/>
    <property type="match status" value="1"/>
</dbReference>
<evidence type="ECO:0000256" key="3">
    <source>
        <dbReference type="ARBA" id="ARBA00022729"/>
    </source>
</evidence>
<dbReference type="Proteomes" id="UP000694941">
    <property type="component" value="Unplaced"/>
</dbReference>
<evidence type="ECO:0000256" key="4">
    <source>
        <dbReference type="SAM" id="SignalP"/>
    </source>
</evidence>
<dbReference type="Gene3D" id="2.170.130.30">
    <property type="match status" value="1"/>
</dbReference>
<feature type="signal peptide" evidence="4">
    <location>
        <begin position="1"/>
        <end position="20"/>
    </location>
</feature>
<dbReference type="InterPro" id="IPR008930">
    <property type="entry name" value="Terpenoid_cyclase/PrenylTrfase"/>
</dbReference>
<protein>
    <submittedName>
        <fullName evidence="6">Uncharacterized protein CG3556-like isoform X1</fullName>
    </submittedName>
</protein>
<name>A0ABM1BFW8_LIMPO</name>
<dbReference type="Gene3D" id="1.50.10.20">
    <property type="match status" value="1"/>
</dbReference>
<proteinExistence type="predicted"/>
<dbReference type="PANTHER" id="PTHR10559:SF18">
    <property type="entry name" value="TRANSCOBALAMIN II"/>
    <property type="match status" value="1"/>
</dbReference>
<reference evidence="6" key="1">
    <citation type="submission" date="2025-08" db="UniProtKB">
        <authorList>
            <consortium name="RefSeq"/>
        </authorList>
    </citation>
    <scope>IDENTIFICATION</scope>
    <source>
        <tissue evidence="6">Muscle</tissue>
    </source>
</reference>
<dbReference type="InterPro" id="IPR002157">
    <property type="entry name" value="Cbl-bd_prot"/>
</dbReference>
<accession>A0ABM1BFW8</accession>
<evidence type="ECO:0000313" key="6">
    <source>
        <dbReference type="RefSeq" id="XP_013781197.1"/>
    </source>
</evidence>
<dbReference type="PANTHER" id="PTHR10559">
    <property type="entry name" value="TRANSCOBALAMIN-1/GASTRIC INTRINSIC FACTOR"/>
    <property type="match status" value="1"/>
</dbReference>
<gene>
    <name evidence="6" type="primary">LOC106465516</name>
</gene>